<feature type="region of interest" description="Disordered" evidence="3">
    <location>
        <begin position="443"/>
        <end position="471"/>
    </location>
</feature>
<dbReference type="SUPFAM" id="SSF52540">
    <property type="entry name" value="P-loop containing nucleoside triphosphate hydrolases"/>
    <property type="match status" value="1"/>
</dbReference>
<dbReference type="SMART" id="SM00178">
    <property type="entry name" value="SAR"/>
    <property type="match status" value="1"/>
</dbReference>
<dbReference type="SMART" id="SM00177">
    <property type="entry name" value="ARF"/>
    <property type="match status" value="1"/>
</dbReference>
<dbReference type="PRINTS" id="PR00328">
    <property type="entry name" value="SAR1GTPBP"/>
</dbReference>
<feature type="compositionally biased region" description="Polar residues" evidence="3">
    <location>
        <begin position="565"/>
        <end position="576"/>
    </location>
</feature>
<feature type="compositionally biased region" description="Polar residues" evidence="3">
    <location>
        <begin position="537"/>
        <end position="553"/>
    </location>
</feature>
<evidence type="ECO:0000256" key="2">
    <source>
        <dbReference type="ARBA" id="ARBA00023134"/>
    </source>
</evidence>
<dbReference type="PANTHER" id="PTHR11711">
    <property type="entry name" value="ADP RIBOSYLATION FACTOR-RELATED"/>
    <property type="match status" value="1"/>
</dbReference>
<organism evidence="4 5">
    <name type="scientific">Clavelina lepadiformis</name>
    <name type="common">Light-bulb sea squirt</name>
    <name type="synonym">Ascidia lepadiformis</name>
    <dbReference type="NCBI Taxonomy" id="159417"/>
    <lineage>
        <taxon>Eukaryota</taxon>
        <taxon>Metazoa</taxon>
        <taxon>Chordata</taxon>
        <taxon>Tunicata</taxon>
        <taxon>Ascidiacea</taxon>
        <taxon>Aplousobranchia</taxon>
        <taxon>Clavelinidae</taxon>
        <taxon>Clavelina</taxon>
    </lineage>
</organism>
<evidence type="ECO:0000256" key="1">
    <source>
        <dbReference type="ARBA" id="ARBA00022741"/>
    </source>
</evidence>
<dbReference type="Proteomes" id="UP001642483">
    <property type="component" value="Unassembled WGS sequence"/>
</dbReference>
<dbReference type="NCBIfam" id="TIGR00231">
    <property type="entry name" value="small_GTP"/>
    <property type="match status" value="1"/>
</dbReference>
<evidence type="ECO:0008006" key="6">
    <source>
        <dbReference type="Google" id="ProtNLM"/>
    </source>
</evidence>
<evidence type="ECO:0000313" key="5">
    <source>
        <dbReference type="Proteomes" id="UP001642483"/>
    </source>
</evidence>
<keyword evidence="1" id="KW-0547">Nucleotide-binding</keyword>
<proteinExistence type="predicted"/>
<comment type="caution">
    <text evidence="4">The sequence shown here is derived from an EMBL/GenBank/DDBJ whole genome shotgun (WGS) entry which is preliminary data.</text>
</comment>
<dbReference type="InterPro" id="IPR006689">
    <property type="entry name" value="Small_GTPase_ARF/SAR"/>
</dbReference>
<reference evidence="4 5" key="1">
    <citation type="submission" date="2024-02" db="EMBL/GenBank/DDBJ databases">
        <authorList>
            <person name="Daric V."/>
            <person name="Darras S."/>
        </authorList>
    </citation>
    <scope>NUCLEOTIDE SEQUENCE [LARGE SCALE GENOMIC DNA]</scope>
</reference>
<feature type="region of interest" description="Disordered" evidence="3">
    <location>
        <begin position="537"/>
        <end position="583"/>
    </location>
</feature>
<accession>A0ABP0GFE5</accession>
<dbReference type="CDD" id="cd00878">
    <property type="entry name" value="Arf_Arl"/>
    <property type="match status" value="1"/>
</dbReference>
<keyword evidence="2" id="KW-0342">GTP-binding</keyword>
<keyword evidence="5" id="KW-1185">Reference proteome</keyword>
<dbReference type="Gene3D" id="3.40.50.300">
    <property type="entry name" value="P-loop containing nucleotide triphosphate hydrolases"/>
    <property type="match status" value="1"/>
</dbReference>
<dbReference type="EMBL" id="CAWYQH010000119">
    <property type="protein sequence ID" value="CAK8690504.1"/>
    <property type="molecule type" value="Genomic_DNA"/>
</dbReference>
<dbReference type="InterPro" id="IPR005225">
    <property type="entry name" value="Small_GTP-bd"/>
</dbReference>
<evidence type="ECO:0000256" key="3">
    <source>
        <dbReference type="SAM" id="MobiDB-lite"/>
    </source>
</evidence>
<name>A0ABP0GFE5_CLALP</name>
<evidence type="ECO:0000313" key="4">
    <source>
        <dbReference type="EMBL" id="CAK8690504.1"/>
    </source>
</evidence>
<dbReference type="InterPro" id="IPR027417">
    <property type="entry name" value="P-loop_NTPase"/>
</dbReference>
<dbReference type="Pfam" id="PF00025">
    <property type="entry name" value="Arf"/>
    <property type="match status" value="1"/>
</dbReference>
<gene>
    <name evidence="4" type="ORF">CVLEPA_LOCUS23118</name>
</gene>
<dbReference type="PROSITE" id="PS51417">
    <property type="entry name" value="ARF"/>
    <property type="match status" value="1"/>
</dbReference>
<dbReference type="InterPro" id="IPR024156">
    <property type="entry name" value="Small_GTPase_ARF"/>
</dbReference>
<protein>
    <recommendedName>
        <fullName evidence="6">ADP-ribosylation factor-like protein 13B</fullName>
    </recommendedName>
</protein>
<sequence>MGSMMGRLLQKRRVAVLMLGLDNTGKTTILYKVLAGKKIISAPTFGFNMEVLPFDDIELDVMDVGGDKKIVPLWKHYLLTASAIIYVMDCSDVQRIEENKTLLTDFMTRPERKKVPLLVIVNKTDILRYSVKAEDLKLRLDLHGICKARKYNVHMVSAKTGNGLNEAFTWLCSTLGSEQASKKLKRFRGKQSKKQELIKRQRSMDSNLTLSEHESITDDYGVLTSTRVSFNYIANPHEALISQRLNKEDQTEYTPNRIEERSFSFAESYMHINEFFHSKYADKYFVRSDSQEGNYSVTKCKPEKAAGTFIPSYYVDTLSNEPLSPPTSPRTATSMKLHRELKERTAAMRAKKANTISYKVSEITNSTSENKLDSIVRFYNQLSYNFDEKKNVSSSLNPQNNQIISRKFGDSFRRSSAEVQANFLPHSSDVISRRRRRMSNHDLISGLHPQHKLDSPSVHRRSKSDATRTSSALRIEYKDNTINHENVTINSHRNFSLLTSVRLFFTNKKYHSPSATIQNNGHRYFIKHNPTDLFGPQTTIKTNADRTPQQVPTITVDPPTEDGTKSLSPSTSGQQSRKSHTNL</sequence>